<evidence type="ECO:0000313" key="3">
    <source>
        <dbReference type="EMBL" id="MBT9316445.1"/>
    </source>
</evidence>
<dbReference type="Gene3D" id="1.10.10.1770">
    <property type="entry name" value="Gun4-like"/>
    <property type="match status" value="1"/>
</dbReference>
<comment type="caution">
    <text evidence="3">The sequence shown here is derived from an EMBL/GenBank/DDBJ whole genome shotgun (WGS) entry which is preliminary data.</text>
</comment>
<dbReference type="Gene3D" id="3.40.50.1580">
    <property type="entry name" value="Nucleoside phosphorylase domain"/>
    <property type="match status" value="1"/>
</dbReference>
<dbReference type="PANTHER" id="PTHR46832:SF1">
    <property type="entry name" value="5'-METHYLTHIOADENOSINE_S-ADENOSYLHOMOCYSTEINE NUCLEOSIDASE"/>
    <property type="match status" value="1"/>
</dbReference>
<dbReference type="GO" id="GO:0008930">
    <property type="term" value="F:methylthioadenosine nucleosidase activity"/>
    <property type="evidence" value="ECO:0007669"/>
    <property type="project" value="TreeGrafter"/>
</dbReference>
<evidence type="ECO:0000259" key="2">
    <source>
        <dbReference type="Pfam" id="PF05419"/>
    </source>
</evidence>
<dbReference type="Proteomes" id="UP000717364">
    <property type="component" value="Unassembled WGS sequence"/>
</dbReference>
<dbReference type="RefSeq" id="WP_215609510.1">
    <property type="nucleotide sequence ID" value="NZ_JADOES010000026.1"/>
</dbReference>
<dbReference type="GO" id="GO:0005829">
    <property type="term" value="C:cytosol"/>
    <property type="evidence" value="ECO:0007669"/>
    <property type="project" value="TreeGrafter"/>
</dbReference>
<dbReference type="PANTHER" id="PTHR46832">
    <property type="entry name" value="5'-METHYLTHIOADENOSINE/S-ADENOSYLHOMOCYSTEINE NUCLEOSIDASE"/>
    <property type="match status" value="1"/>
</dbReference>
<dbReference type="GO" id="GO:0019284">
    <property type="term" value="P:L-methionine salvage from S-adenosylmethionine"/>
    <property type="evidence" value="ECO:0007669"/>
    <property type="project" value="TreeGrafter"/>
</dbReference>
<dbReference type="SUPFAM" id="SSF53167">
    <property type="entry name" value="Purine and uridine phosphorylases"/>
    <property type="match status" value="1"/>
</dbReference>
<reference evidence="3" key="2">
    <citation type="journal article" date="2021" name="Mar. Drugs">
        <title>Genome Reduction and Secondary Metabolism of the Marine Sponge-Associated Cyanobacterium Leptothoe.</title>
        <authorList>
            <person name="Konstantinou D."/>
            <person name="Popin R.V."/>
            <person name="Fewer D.P."/>
            <person name="Sivonen K."/>
            <person name="Gkelis S."/>
        </authorList>
    </citation>
    <scope>NUCLEOTIDE SEQUENCE</scope>
    <source>
        <strain evidence="3">TAU-MAC 1115</strain>
    </source>
</reference>
<organism evidence="3 4">
    <name type="scientific">Leptothoe spongobia TAU-MAC 1115</name>
    <dbReference type="NCBI Taxonomy" id="1967444"/>
    <lineage>
        <taxon>Bacteria</taxon>
        <taxon>Bacillati</taxon>
        <taxon>Cyanobacteriota</taxon>
        <taxon>Cyanophyceae</taxon>
        <taxon>Nodosilineales</taxon>
        <taxon>Cymatolegaceae</taxon>
        <taxon>Leptothoe</taxon>
        <taxon>Leptothoe spongobia</taxon>
    </lineage>
</organism>
<accession>A0A947DGE0</accession>
<keyword evidence="4" id="KW-1185">Reference proteome</keyword>
<proteinExistence type="predicted"/>
<protein>
    <submittedName>
        <fullName evidence="3">GUN4 domain-containing protein</fullName>
    </submittedName>
</protein>
<dbReference type="CDD" id="cd16383">
    <property type="entry name" value="GUN4"/>
    <property type="match status" value="1"/>
</dbReference>
<dbReference type="GO" id="GO:0009116">
    <property type="term" value="P:nucleoside metabolic process"/>
    <property type="evidence" value="ECO:0007669"/>
    <property type="project" value="InterPro"/>
</dbReference>
<dbReference type="Pfam" id="PF01048">
    <property type="entry name" value="PNP_UDP_1"/>
    <property type="match status" value="1"/>
</dbReference>
<dbReference type="AlphaFoldDB" id="A0A947DGE0"/>
<dbReference type="SUPFAM" id="SSF140869">
    <property type="entry name" value="GUN4-like"/>
    <property type="match status" value="1"/>
</dbReference>
<sequence length="438" mass="48822">MALVVILTALPVEYLAVRHHLTNLKEVMNTPGTIYERGQFITDNQTWDVGIAEIGAGNTIAATETERAIVYFNPDYLIFVGIAGGIKDVDIGSVVAATKVYGYESGKVDETFSTRPAVGQSTYAILQRAKSETRKGEWVKRIPDSDNARPQAFLGPIAAGEKVIASRESKLFQFLRDSYNDAIAVEMEGFGFLQAAFAYPKIQTLVIRGISDLIKDKNAEDSIMGNEEDRQKRASQNASAFAFEILAKFQVEEEVSDGSVEKEEGFTFKELEELLKARSWEKANQYTDLLMSDISIASINKRLGSDDASIYGLDGGVQGAFDFMAEKKLILFPPSALLEINRLWIAYSRGRFGFSVQKRICMECAGKNDGNLPSDKLWNKLLWNKFNNKVGWRVGSWLRGRQLRYDELDFSELAPSGHLPVRICSNGGLAFMFSNYDL</sequence>
<gene>
    <name evidence="3" type="ORF">IXB50_13515</name>
</gene>
<dbReference type="InterPro" id="IPR000845">
    <property type="entry name" value="Nucleoside_phosphorylase_d"/>
</dbReference>
<dbReference type="InterPro" id="IPR037215">
    <property type="entry name" value="GUN4-like_sf"/>
</dbReference>
<feature type="domain" description="Nucleoside phosphorylase" evidence="1">
    <location>
        <begin position="4"/>
        <end position="246"/>
    </location>
</feature>
<dbReference type="InterPro" id="IPR008629">
    <property type="entry name" value="GUN4-like"/>
</dbReference>
<name>A0A947DGE0_9CYAN</name>
<dbReference type="CDD" id="cd09008">
    <property type="entry name" value="MTAN"/>
    <property type="match status" value="1"/>
</dbReference>
<dbReference type="Pfam" id="PF05419">
    <property type="entry name" value="GUN4"/>
    <property type="match status" value="1"/>
</dbReference>
<dbReference type="GO" id="GO:0008782">
    <property type="term" value="F:adenosylhomocysteine nucleosidase activity"/>
    <property type="evidence" value="ECO:0007669"/>
    <property type="project" value="TreeGrafter"/>
</dbReference>
<feature type="domain" description="GUN4-like" evidence="2">
    <location>
        <begin position="331"/>
        <end position="421"/>
    </location>
</feature>
<dbReference type="EMBL" id="JADOES010000026">
    <property type="protein sequence ID" value="MBT9316445.1"/>
    <property type="molecule type" value="Genomic_DNA"/>
</dbReference>
<evidence type="ECO:0000313" key="4">
    <source>
        <dbReference type="Proteomes" id="UP000717364"/>
    </source>
</evidence>
<evidence type="ECO:0000259" key="1">
    <source>
        <dbReference type="Pfam" id="PF01048"/>
    </source>
</evidence>
<reference evidence="3" key="1">
    <citation type="submission" date="2020-11" db="EMBL/GenBank/DDBJ databases">
        <authorList>
            <person name="Konstantinou D."/>
            <person name="Gkelis S."/>
            <person name="Popin R."/>
            <person name="Fewer D."/>
            <person name="Sivonen K."/>
        </authorList>
    </citation>
    <scope>NUCLEOTIDE SEQUENCE</scope>
    <source>
        <strain evidence="3">TAU-MAC 1115</strain>
    </source>
</reference>
<dbReference type="InterPro" id="IPR035994">
    <property type="entry name" value="Nucleoside_phosphorylase_sf"/>
</dbReference>